<feature type="region of interest" description="Disordered" evidence="5">
    <location>
        <begin position="237"/>
        <end position="366"/>
    </location>
</feature>
<comment type="caution">
    <text evidence="7">The sequence shown here is derived from an EMBL/GenBank/DDBJ whole genome shotgun (WGS) entry which is preliminary data.</text>
</comment>
<feature type="compositionally biased region" description="Polar residues" evidence="5">
    <location>
        <begin position="342"/>
        <end position="361"/>
    </location>
</feature>
<sequence length="549" mass="59252">MTHSSAGMPYIKSEPDDFGNNPNRFMSAANYGNSQSYGNQFNNQQDGASIDPSQLSMPTTNYGSMPYNYGGNAISSSFGIGPVNAGYADSELLESLDFGNNNGQGMFDDFTMANPPNSNNRNSGAVQMDQQNQVPHVYSSTPDGPPIQSPFLGTFDYNQFRPMGSLPTHMSPHQGSQFGKRPSIQAANRKSSDQRSPLTPRTAGIAGLQIGTPESGNLANGRPIRAPNVQNRHAKTLSGQYDSTPGSFHSYLDSPLSSPGNGIHHAGISETLGPGHHASLPAKVDTGLSTSNAETAEAKKRRRRASHNAVERRRRDNINERIHDLSHLVPQHRLEDDKVKKQLQSTGPLSPTTGATSMSPPNANSAATSLLAGAAGRRAASTAGNITIGLPVEEKEKGPNKGDILNGAVAWTRDLMWALHQKYQQEDELAQYIQTIGGQWPFQVTEDEKRMRSEVLDAMEKNDSSTFSYSRTDGSGLRVPRHTNVAGERIQNHNPSLSPQSNFELSPGFHSGGSGTNSGSNGPGQTQYWHSAGHTGISFKEEDEFMDMN</sequence>
<feature type="domain" description="BHLH" evidence="6">
    <location>
        <begin position="302"/>
        <end position="415"/>
    </location>
</feature>
<dbReference type="PANTHER" id="PTHR46117">
    <property type="entry name" value="FI24210P1"/>
    <property type="match status" value="1"/>
</dbReference>
<name>W9WJD5_9EURO</name>
<dbReference type="EMBL" id="AMGX01000014">
    <property type="protein sequence ID" value="EXJ68242.1"/>
    <property type="molecule type" value="Genomic_DNA"/>
</dbReference>
<keyword evidence="2" id="KW-0805">Transcription regulation</keyword>
<dbReference type="PANTHER" id="PTHR46117:SF3">
    <property type="entry name" value="FI24210P1"/>
    <property type="match status" value="1"/>
</dbReference>
<feature type="compositionally biased region" description="Basic and acidic residues" evidence="5">
    <location>
        <begin position="309"/>
        <end position="340"/>
    </location>
</feature>
<dbReference type="CDD" id="cd11387">
    <property type="entry name" value="bHLHzip_USF_MITF"/>
    <property type="match status" value="1"/>
</dbReference>
<dbReference type="GO" id="GO:0000978">
    <property type="term" value="F:RNA polymerase II cis-regulatory region sequence-specific DNA binding"/>
    <property type="evidence" value="ECO:0007669"/>
    <property type="project" value="TreeGrafter"/>
</dbReference>
<evidence type="ECO:0000259" key="6">
    <source>
        <dbReference type="PROSITE" id="PS50888"/>
    </source>
</evidence>
<proteinExistence type="predicted"/>
<keyword evidence="8" id="KW-1185">Reference proteome</keyword>
<feature type="region of interest" description="Disordered" evidence="5">
    <location>
        <begin position="490"/>
        <end position="549"/>
    </location>
</feature>
<feature type="compositionally biased region" description="Polar residues" evidence="5">
    <location>
        <begin position="237"/>
        <end position="247"/>
    </location>
</feature>
<dbReference type="Proteomes" id="UP000019471">
    <property type="component" value="Unassembled WGS sequence"/>
</dbReference>
<evidence type="ECO:0000256" key="5">
    <source>
        <dbReference type="SAM" id="MobiDB-lite"/>
    </source>
</evidence>
<feature type="region of interest" description="Disordered" evidence="5">
    <location>
        <begin position="135"/>
        <end position="225"/>
    </location>
</feature>
<evidence type="ECO:0000256" key="2">
    <source>
        <dbReference type="ARBA" id="ARBA00023015"/>
    </source>
</evidence>
<evidence type="ECO:0000256" key="1">
    <source>
        <dbReference type="ARBA" id="ARBA00004123"/>
    </source>
</evidence>
<dbReference type="GO" id="GO:0005634">
    <property type="term" value="C:nucleus"/>
    <property type="evidence" value="ECO:0007669"/>
    <property type="project" value="UniProtKB-SubCell"/>
</dbReference>
<dbReference type="GO" id="GO:0046983">
    <property type="term" value="F:protein dimerization activity"/>
    <property type="evidence" value="ECO:0007669"/>
    <property type="project" value="InterPro"/>
</dbReference>
<dbReference type="AlphaFoldDB" id="W9WJD5"/>
<dbReference type="InterPro" id="IPR011598">
    <property type="entry name" value="bHLH_dom"/>
</dbReference>
<dbReference type="STRING" id="1182543.W9WJD5"/>
<dbReference type="GeneID" id="19193555"/>
<accession>W9WJD5</accession>
<dbReference type="SMART" id="SM00353">
    <property type="entry name" value="HLH"/>
    <property type="match status" value="1"/>
</dbReference>
<dbReference type="RefSeq" id="XP_007747628.1">
    <property type="nucleotide sequence ID" value="XM_007749438.1"/>
</dbReference>
<keyword evidence="3" id="KW-0804">Transcription</keyword>
<evidence type="ECO:0000313" key="8">
    <source>
        <dbReference type="Proteomes" id="UP000019471"/>
    </source>
</evidence>
<dbReference type="Gene3D" id="4.10.280.10">
    <property type="entry name" value="Helix-loop-helix DNA-binding domain"/>
    <property type="match status" value="1"/>
</dbReference>
<reference evidence="7 8" key="1">
    <citation type="submission" date="2013-03" db="EMBL/GenBank/DDBJ databases">
        <title>The Genome Sequence of Cladophialophora psammophila CBS 110553.</title>
        <authorList>
            <consortium name="The Broad Institute Genomics Platform"/>
            <person name="Cuomo C."/>
            <person name="de Hoog S."/>
            <person name="Gorbushina A."/>
            <person name="Walker B."/>
            <person name="Young S.K."/>
            <person name="Zeng Q."/>
            <person name="Gargeya S."/>
            <person name="Fitzgerald M."/>
            <person name="Haas B."/>
            <person name="Abouelleil A."/>
            <person name="Allen A.W."/>
            <person name="Alvarado L."/>
            <person name="Arachchi H.M."/>
            <person name="Berlin A.M."/>
            <person name="Chapman S.B."/>
            <person name="Gainer-Dewar J."/>
            <person name="Goldberg J."/>
            <person name="Griggs A."/>
            <person name="Gujja S."/>
            <person name="Hansen M."/>
            <person name="Howarth C."/>
            <person name="Imamovic A."/>
            <person name="Ireland A."/>
            <person name="Larimer J."/>
            <person name="McCowan C."/>
            <person name="Murphy C."/>
            <person name="Pearson M."/>
            <person name="Poon T.W."/>
            <person name="Priest M."/>
            <person name="Roberts A."/>
            <person name="Saif S."/>
            <person name="Shea T."/>
            <person name="Sisk P."/>
            <person name="Sykes S."/>
            <person name="Wortman J."/>
            <person name="Nusbaum C."/>
            <person name="Birren B."/>
        </authorList>
    </citation>
    <scope>NUCLEOTIDE SEQUENCE [LARGE SCALE GENOMIC DNA]</scope>
    <source>
        <strain evidence="7 8">CBS 110553</strain>
    </source>
</reference>
<dbReference type="GO" id="GO:0000981">
    <property type="term" value="F:DNA-binding transcription factor activity, RNA polymerase II-specific"/>
    <property type="evidence" value="ECO:0007669"/>
    <property type="project" value="TreeGrafter"/>
</dbReference>
<evidence type="ECO:0000256" key="3">
    <source>
        <dbReference type="ARBA" id="ARBA00023163"/>
    </source>
</evidence>
<dbReference type="HOGENOM" id="CLU_017389_0_0_1"/>
<gene>
    <name evidence="7" type="ORF">A1O5_08857</name>
</gene>
<evidence type="ECO:0000313" key="7">
    <source>
        <dbReference type="EMBL" id="EXJ68242.1"/>
    </source>
</evidence>
<feature type="compositionally biased region" description="Polar residues" evidence="5">
    <location>
        <begin position="185"/>
        <end position="199"/>
    </location>
</feature>
<dbReference type="PROSITE" id="PS50888">
    <property type="entry name" value="BHLH"/>
    <property type="match status" value="1"/>
</dbReference>
<comment type="subcellular location">
    <subcellularLocation>
        <location evidence="1">Nucleus</location>
    </subcellularLocation>
</comment>
<protein>
    <recommendedName>
        <fullName evidence="6">BHLH domain-containing protein</fullName>
    </recommendedName>
</protein>
<dbReference type="OrthoDB" id="690068at2759"/>
<evidence type="ECO:0000256" key="4">
    <source>
        <dbReference type="ARBA" id="ARBA00023242"/>
    </source>
</evidence>
<dbReference type="eggNOG" id="KOG1318">
    <property type="taxonomic scope" value="Eukaryota"/>
</dbReference>
<dbReference type="Pfam" id="PF00010">
    <property type="entry name" value="HLH"/>
    <property type="match status" value="1"/>
</dbReference>
<feature type="compositionally biased region" description="Polar residues" evidence="5">
    <location>
        <begin position="492"/>
        <end position="504"/>
    </location>
</feature>
<dbReference type="InterPro" id="IPR051732">
    <property type="entry name" value="USF"/>
</dbReference>
<organism evidence="7 8">
    <name type="scientific">Cladophialophora psammophila CBS 110553</name>
    <dbReference type="NCBI Taxonomy" id="1182543"/>
    <lineage>
        <taxon>Eukaryota</taxon>
        <taxon>Fungi</taxon>
        <taxon>Dikarya</taxon>
        <taxon>Ascomycota</taxon>
        <taxon>Pezizomycotina</taxon>
        <taxon>Eurotiomycetes</taxon>
        <taxon>Chaetothyriomycetidae</taxon>
        <taxon>Chaetothyriales</taxon>
        <taxon>Herpotrichiellaceae</taxon>
        <taxon>Cladophialophora</taxon>
    </lineage>
</organism>
<dbReference type="SUPFAM" id="SSF47459">
    <property type="entry name" value="HLH, helix-loop-helix DNA-binding domain"/>
    <property type="match status" value="1"/>
</dbReference>
<keyword evidence="4" id="KW-0539">Nucleus</keyword>
<dbReference type="InterPro" id="IPR036638">
    <property type="entry name" value="HLH_DNA-bd_sf"/>
</dbReference>